<evidence type="ECO:0008006" key="6">
    <source>
        <dbReference type="Google" id="ProtNLM"/>
    </source>
</evidence>
<organism evidence="4 5">
    <name type="scientific">Larinioides sclopetarius</name>
    <dbReference type="NCBI Taxonomy" id="280406"/>
    <lineage>
        <taxon>Eukaryota</taxon>
        <taxon>Metazoa</taxon>
        <taxon>Ecdysozoa</taxon>
        <taxon>Arthropoda</taxon>
        <taxon>Chelicerata</taxon>
        <taxon>Arachnida</taxon>
        <taxon>Araneae</taxon>
        <taxon>Araneomorphae</taxon>
        <taxon>Entelegynae</taxon>
        <taxon>Araneoidea</taxon>
        <taxon>Araneidae</taxon>
        <taxon>Larinioides</taxon>
    </lineage>
</organism>
<protein>
    <recommendedName>
        <fullName evidence="6">Tumor protein D52</fullName>
    </recommendedName>
</protein>
<evidence type="ECO:0000256" key="2">
    <source>
        <dbReference type="ARBA" id="ARBA00023054"/>
    </source>
</evidence>
<sequence length="250" mass="27954">MYDPNANSPLETSLEEDLYMPDLEFSDHVGKGKNYSFWSGIYFGADHENANYQRFSRIAAAQEMEDFDSFYDTSEEAAFSLSPDSGVHDMSQMTPEAKAKLQEEWTRELAKTEDEINTLRQVLSSKIKHMQELKRKLGITVWKEFKEDMEQGIRNIQESQAYQKTSQTIKSASEKTSEALGTIGATVSKKLEEVKQSQAFKNLEEKVGSAYSNVKTKVSGSSVSQTDASGNKGEPLIENSNGSQIPADKS</sequence>
<feature type="compositionally biased region" description="Polar residues" evidence="3">
    <location>
        <begin position="214"/>
        <end position="229"/>
    </location>
</feature>
<feature type="region of interest" description="Disordered" evidence="3">
    <location>
        <begin position="214"/>
        <end position="250"/>
    </location>
</feature>
<dbReference type="GO" id="GO:0005737">
    <property type="term" value="C:cytoplasm"/>
    <property type="evidence" value="ECO:0007669"/>
    <property type="project" value="TreeGrafter"/>
</dbReference>
<dbReference type="PANTHER" id="PTHR19307">
    <property type="entry name" value="TUMOR PROTEIN D52"/>
    <property type="match status" value="1"/>
</dbReference>
<reference evidence="4 5" key="1">
    <citation type="submission" date="2024-04" db="EMBL/GenBank/DDBJ databases">
        <authorList>
            <person name="Rising A."/>
            <person name="Reimegard J."/>
            <person name="Sonavane S."/>
            <person name="Akerstrom W."/>
            <person name="Nylinder S."/>
            <person name="Hedman E."/>
            <person name="Kallberg Y."/>
        </authorList>
    </citation>
    <scope>NUCLEOTIDE SEQUENCE [LARGE SCALE GENOMIC DNA]</scope>
</reference>
<name>A0AAV2ACC3_9ARAC</name>
<dbReference type="PANTHER" id="PTHR19307:SF14">
    <property type="entry name" value="TUMOR PROTEIN D52"/>
    <property type="match status" value="1"/>
</dbReference>
<evidence type="ECO:0000313" key="5">
    <source>
        <dbReference type="Proteomes" id="UP001497382"/>
    </source>
</evidence>
<dbReference type="EMBL" id="CAXIEN010000129">
    <property type="protein sequence ID" value="CAL1280203.1"/>
    <property type="molecule type" value="Genomic_DNA"/>
</dbReference>
<keyword evidence="5" id="KW-1185">Reference proteome</keyword>
<comment type="similarity">
    <text evidence="1">Belongs to the TPD52 family.</text>
</comment>
<comment type="caution">
    <text evidence="4">The sequence shown here is derived from an EMBL/GenBank/DDBJ whole genome shotgun (WGS) entry which is preliminary data.</text>
</comment>
<dbReference type="SUPFAM" id="SSF58113">
    <property type="entry name" value="Apolipoprotein A-I"/>
    <property type="match status" value="1"/>
</dbReference>
<proteinExistence type="inferred from homology"/>
<dbReference type="InterPro" id="IPR007327">
    <property type="entry name" value="TPD52"/>
</dbReference>
<dbReference type="AlphaFoldDB" id="A0AAV2ACC3"/>
<keyword evidence="2" id="KW-0175">Coiled coil</keyword>
<dbReference type="Pfam" id="PF04201">
    <property type="entry name" value="TPD52"/>
    <property type="match status" value="1"/>
</dbReference>
<accession>A0AAV2ACC3</accession>
<evidence type="ECO:0000256" key="1">
    <source>
        <dbReference type="ARBA" id="ARBA00005702"/>
    </source>
</evidence>
<gene>
    <name evidence="4" type="ORF">LARSCL_LOCUS10826</name>
</gene>
<dbReference type="Proteomes" id="UP001497382">
    <property type="component" value="Unassembled WGS sequence"/>
</dbReference>
<evidence type="ECO:0000313" key="4">
    <source>
        <dbReference type="EMBL" id="CAL1280203.1"/>
    </source>
</evidence>
<evidence type="ECO:0000256" key="3">
    <source>
        <dbReference type="SAM" id="MobiDB-lite"/>
    </source>
</evidence>